<dbReference type="Proteomes" id="UP001172386">
    <property type="component" value="Unassembled WGS sequence"/>
</dbReference>
<reference evidence="1" key="1">
    <citation type="submission" date="2022-10" db="EMBL/GenBank/DDBJ databases">
        <title>Culturing micro-colonial fungi from biological soil crusts in the Mojave desert and describing Neophaeococcomyces mojavensis, and introducing the new genera and species Taxawa tesnikishii.</title>
        <authorList>
            <person name="Kurbessoian T."/>
            <person name="Stajich J.E."/>
        </authorList>
    </citation>
    <scope>NUCLEOTIDE SEQUENCE</scope>
    <source>
        <strain evidence="1">JES_112</strain>
    </source>
</reference>
<organism evidence="1 2">
    <name type="scientific">Neophaeococcomyces mojaviensis</name>
    <dbReference type="NCBI Taxonomy" id="3383035"/>
    <lineage>
        <taxon>Eukaryota</taxon>
        <taxon>Fungi</taxon>
        <taxon>Dikarya</taxon>
        <taxon>Ascomycota</taxon>
        <taxon>Pezizomycotina</taxon>
        <taxon>Eurotiomycetes</taxon>
        <taxon>Chaetothyriomycetidae</taxon>
        <taxon>Chaetothyriales</taxon>
        <taxon>Chaetothyriales incertae sedis</taxon>
        <taxon>Neophaeococcomyces</taxon>
    </lineage>
</organism>
<comment type="caution">
    <text evidence="1">The sequence shown here is derived from an EMBL/GenBank/DDBJ whole genome shotgun (WGS) entry which is preliminary data.</text>
</comment>
<keyword evidence="2" id="KW-1185">Reference proteome</keyword>
<dbReference type="EMBL" id="JAPDRQ010000002">
    <property type="protein sequence ID" value="KAJ9664567.1"/>
    <property type="molecule type" value="Genomic_DNA"/>
</dbReference>
<proteinExistence type="predicted"/>
<sequence>MATNPSTPPNHASRKVPRKPVIPALPLPPSDKKWKRLSVTNTLQETTNPDISPPADDSDETPQEPETVPSTDDVQVLTSQEHNSVDDSEPVANFHDLHSARVEGHDESHVSVDAHINNEPQGAITSTGESTPEEVQEEKAESPGTQIEITLAIPDIVEDHTGPDVVVYEEDLPQSIPDIEDNISHVDTIVDAGARRVRLSEEDTQTSEQEISSMHHSSNTGLTEYSGTPVDSTLEAVSDDPHTSRQSRQLPHRKSEAAPEVLTNGHTASLSTSSKLSHGVNGSTTSQYASVPPIYIYLSKLAYSRQFYDVVIQLNPPDRSFQPSYHYGHSIFLVRSERVAALIPDFDPATQYRVVNINSARNINAHAFEAALRFFYTDEVLTPDALIPKGGFPQKEFKIQNFDYAMSYWFSGVEFGLEAVRNRAYDIVKALVDWDIAEVVMKEAQDLRMADAAIPSTPNKIEIRSIADTLVQIVSQLFVERLNVHGFKLDTEAQVSVMSPRLSQLDMQRAVNNPALSSMVFGSLTTQAEPTDAFVSDGSAILLNMEFKDLANLGMDLVKWHGVEGFNLLQQVVNERESKRDQVVSNRAVQNKERLSNSTAWDTAGWREFTQDGRLERERVGFLIPTRGR</sequence>
<evidence type="ECO:0000313" key="2">
    <source>
        <dbReference type="Proteomes" id="UP001172386"/>
    </source>
</evidence>
<accession>A0ACC3AKN3</accession>
<gene>
    <name evidence="1" type="ORF">H2198_000218</name>
</gene>
<name>A0ACC3AKN3_9EURO</name>
<protein>
    <submittedName>
        <fullName evidence="1">Uncharacterized protein</fullName>
    </submittedName>
</protein>
<evidence type="ECO:0000313" key="1">
    <source>
        <dbReference type="EMBL" id="KAJ9664567.1"/>
    </source>
</evidence>